<dbReference type="PANTHER" id="PTHR30085">
    <property type="entry name" value="AMINO ACID ABC TRANSPORTER PERMEASE"/>
    <property type="match status" value="1"/>
</dbReference>
<name>A0ABN7ZPV5_9BURK</name>
<gene>
    <name evidence="7" type="primary">gltI_6</name>
    <name evidence="7" type="ORF">LMG23994_06093</name>
</gene>
<dbReference type="EMBL" id="CAJZAF010000048">
    <property type="protein sequence ID" value="CAG9186164.1"/>
    <property type="molecule type" value="Genomic_DNA"/>
</dbReference>
<keyword evidence="8" id="KW-1185">Reference proteome</keyword>
<dbReference type="RefSeq" id="WP_224009424.1">
    <property type="nucleotide sequence ID" value="NZ_CAJZAF010000048.1"/>
</dbReference>
<evidence type="ECO:0000256" key="3">
    <source>
        <dbReference type="ARBA" id="ARBA00022729"/>
    </source>
</evidence>
<dbReference type="SMART" id="SM00079">
    <property type="entry name" value="PBPe"/>
    <property type="match status" value="1"/>
</dbReference>
<dbReference type="Pfam" id="PF00497">
    <property type="entry name" value="SBP_bac_3"/>
    <property type="match status" value="1"/>
</dbReference>
<accession>A0ABN7ZPV5</accession>
<dbReference type="Gene3D" id="3.40.190.10">
    <property type="entry name" value="Periplasmic binding protein-like II"/>
    <property type="match status" value="2"/>
</dbReference>
<evidence type="ECO:0000259" key="6">
    <source>
        <dbReference type="SMART" id="SM00079"/>
    </source>
</evidence>
<organism evidence="7 8">
    <name type="scientific">Cupriavidus pinatubonensis</name>
    <dbReference type="NCBI Taxonomy" id="248026"/>
    <lineage>
        <taxon>Bacteria</taxon>
        <taxon>Pseudomonadati</taxon>
        <taxon>Pseudomonadota</taxon>
        <taxon>Betaproteobacteria</taxon>
        <taxon>Burkholderiales</taxon>
        <taxon>Burkholderiaceae</taxon>
        <taxon>Cupriavidus</taxon>
    </lineage>
</organism>
<sequence length="297" mass="32224">MKTPFKITYALIAGGLSVAAAGVHAETLEKVAATGTITVAYREAAVPFSYLLGPHKAVGFSVDLTEAIVDDVRSRLKQPGLKVEYIPVTGQNRIPLLVNGTYDLECGSTTNTSMRGKEVAFSINFFYAGTRLLTKRDSGINGYGDLAKKTVASTAGSTNEKVVRKHGADNNIDVQMISGKDYADALQLVENDRASALALDDVLLFGLRANSRNPSSLEIVGDTLQVEPYACMVRKDDAEFKKLVDGTITRLMKSGEFTRLYKKWFESPIPPAGVNLNMPMSEPLRANIKTRSDKPAQ</sequence>
<evidence type="ECO:0000256" key="1">
    <source>
        <dbReference type="ARBA" id="ARBA00010333"/>
    </source>
</evidence>
<keyword evidence="2" id="KW-0813">Transport</keyword>
<evidence type="ECO:0000313" key="8">
    <source>
        <dbReference type="Proteomes" id="UP000701702"/>
    </source>
</evidence>
<evidence type="ECO:0000256" key="2">
    <source>
        <dbReference type="ARBA" id="ARBA00022448"/>
    </source>
</evidence>
<dbReference type="SMART" id="SM00062">
    <property type="entry name" value="PBPb"/>
    <property type="match status" value="1"/>
</dbReference>
<feature type="domain" description="Ionotropic glutamate receptor C-terminal" evidence="6">
    <location>
        <begin position="36"/>
        <end position="267"/>
    </location>
</feature>
<feature type="chain" id="PRO_5047321446" evidence="4">
    <location>
        <begin position="26"/>
        <end position="297"/>
    </location>
</feature>
<dbReference type="SUPFAM" id="SSF53850">
    <property type="entry name" value="Periplasmic binding protein-like II"/>
    <property type="match status" value="1"/>
</dbReference>
<evidence type="ECO:0000313" key="7">
    <source>
        <dbReference type="EMBL" id="CAG9186164.1"/>
    </source>
</evidence>
<feature type="domain" description="Solute-binding protein family 3/N-terminal" evidence="5">
    <location>
        <begin position="36"/>
        <end position="268"/>
    </location>
</feature>
<reference evidence="7 8" key="1">
    <citation type="submission" date="2021-08" db="EMBL/GenBank/DDBJ databases">
        <authorList>
            <person name="Peeters C."/>
        </authorList>
    </citation>
    <scope>NUCLEOTIDE SEQUENCE [LARGE SCALE GENOMIC DNA]</scope>
    <source>
        <strain evidence="7 8">LMG 23994</strain>
    </source>
</reference>
<dbReference type="InterPro" id="IPR001638">
    <property type="entry name" value="Solute-binding_3/MltF_N"/>
</dbReference>
<comment type="caution">
    <text evidence="7">The sequence shown here is derived from an EMBL/GenBank/DDBJ whole genome shotgun (WGS) entry which is preliminary data.</text>
</comment>
<keyword evidence="3 4" id="KW-0732">Signal</keyword>
<dbReference type="PANTHER" id="PTHR30085:SF2">
    <property type="entry name" value="GLUTAMATE_ASPARTATE IMPORT SOLUTE-BINDING PROTEIN"/>
    <property type="match status" value="1"/>
</dbReference>
<dbReference type="InterPro" id="IPR001320">
    <property type="entry name" value="Iontro_rcpt_C"/>
</dbReference>
<comment type="similarity">
    <text evidence="1">Belongs to the bacterial solute-binding protein 3 family.</text>
</comment>
<dbReference type="InterPro" id="IPR051455">
    <property type="entry name" value="Bact_solute-bind_prot3"/>
</dbReference>
<evidence type="ECO:0000259" key="5">
    <source>
        <dbReference type="SMART" id="SM00062"/>
    </source>
</evidence>
<dbReference type="Proteomes" id="UP000701702">
    <property type="component" value="Unassembled WGS sequence"/>
</dbReference>
<protein>
    <submittedName>
        <fullName evidence="7">Glutamate/aspartate import solute-binding protein</fullName>
    </submittedName>
</protein>
<feature type="signal peptide" evidence="4">
    <location>
        <begin position="1"/>
        <end position="25"/>
    </location>
</feature>
<proteinExistence type="inferred from homology"/>
<dbReference type="CDD" id="cd13688">
    <property type="entry name" value="PBP2_GltI_DEBP"/>
    <property type="match status" value="1"/>
</dbReference>
<evidence type="ECO:0000256" key="4">
    <source>
        <dbReference type="SAM" id="SignalP"/>
    </source>
</evidence>